<protein>
    <submittedName>
        <fullName evidence="1">Uncharacterized protein</fullName>
    </submittedName>
</protein>
<evidence type="ECO:0000313" key="2">
    <source>
        <dbReference type="Proteomes" id="UP000800235"/>
    </source>
</evidence>
<organism evidence="1 2">
    <name type="scientific">Tothia fuscella</name>
    <dbReference type="NCBI Taxonomy" id="1048955"/>
    <lineage>
        <taxon>Eukaryota</taxon>
        <taxon>Fungi</taxon>
        <taxon>Dikarya</taxon>
        <taxon>Ascomycota</taxon>
        <taxon>Pezizomycotina</taxon>
        <taxon>Dothideomycetes</taxon>
        <taxon>Pleosporomycetidae</taxon>
        <taxon>Venturiales</taxon>
        <taxon>Cylindrosympodiaceae</taxon>
        <taxon>Tothia</taxon>
    </lineage>
</organism>
<dbReference type="AlphaFoldDB" id="A0A9P4NEZ9"/>
<feature type="non-terminal residue" evidence="1">
    <location>
        <position position="58"/>
    </location>
</feature>
<dbReference type="EMBL" id="MU007132">
    <property type="protein sequence ID" value="KAF2418020.1"/>
    <property type="molecule type" value="Genomic_DNA"/>
</dbReference>
<comment type="caution">
    <text evidence="1">The sequence shown here is derived from an EMBL/GenBank/DDBJ whole genome shotgun (WGS) entry which is preliminary data.</text>
</comment>
<feature type="non-terminal residue" evidence="1">
    <location>
        <position position="1"/>
    </location>
</feature>
<dbReference type="OrthoDB" id="3923062at2759"/>
<dbReference type="Proteomes" id="UP000800235">
    <property type="component" value="Unassembled WGS sequence"/>
</dbReference>
<accession>A0A9P4NEZ9</accession>
<keyword evidence="2" id="KW-1185">Reference proteome</keyword>
<proteinExistence type="predicted"/>
<reference evidence="1" key="1">
    <citation type="journal article" date="2020" name="Stud. Mycol.">
        <title>101 Dothideomycetes genomes: a test case for predicting lifestyles and emergence of pathogens.</title>
        <authorList>
            <person name="Haridas S."/>
            <person name="Albert R."/>
            <person name="Binder M."/>
            <person name="Bloem J."/>
            <person name="Labutti K."/>
            <person name="Salamov A."/>
            <person name="Andreopoulos B."/>
            <person name="Baker S."/>
            <person name="Barry K."/>
            <person name="Bills G."/>
            <person name="Bluhm B."/>
            <person name="Cannon C."/>
            <person name="Castanera R."/>
            <person name="Culley D."/>
            <person name="Daum C."/>
            <person name="Ezra D."/>
            <person name="Gonzalez J."/>
            <person name="Henrissat B."/>
            <person name="Kuo A."/>
            <person name="Liang C."/>
            <person name="Lipzen A."/>
            <person name="Lutzoni F."/>
            <person name="Magnuson J."/>
            <person name="Mondo S."/>
            <person name="Nolan M."/>
            <person name="Ohm R."/>
            <person name="Pangilinan J."/>
            <person name="Park H.-J."/>
            <person name="Ramirez L."/>
            <person name="Alfaro M."/>
            <person name="Sun H."/>
            <person name="Tritt A."/>
            <person name="Yoshinaga Y."/>
            <person name="Zwiers L.-H."/>
            <person name="Turgeon B."/>
            <person name="Goodwin S."/>
            <person name="Spatafora J."/>
            <person name="Crous P."/>
            <person name="Grigoriev I."/>
        </authorList>
    </citation>
    <scope>NUCLEOTIDE SEQUENCE</scope>
    <source>
        <strain evidence="1">CBS 130266</strain>
    </source>
</reference>
<evidence type="ECO:0000313" key="1">
    <source>
        <dbReference type="EMBL" id="KAF2418020.1"/>
    </source>
</evidence>
<name>A0A9P4NEZ9_9PEZI</name>
<dbReference type="Pfam" id="PF04749">
    <property type="entry name" value="PLAC8"/>
    <property type="match status" value="1"/>
</dbReference>
<gene>
    <name evidence="1" type="ORF">EJ08DRAFT_571955</name>
</gene>
<dbReference type="InterPro" id="IPR006461">
    <property type="entry name" value="PLAC_motif_containing"/>
</dbReference>
<sequence length="58" mass="7007">VSRREIRYRYHIPGDNLDDCWKATFFPCCALVQEEREVLFRMESTQEDAGYGKREEMM</sequence>